<proteinExistence type="predicted"/>
<dbReference type="Pfam" id="PF13116">
    <property type="entry name" value="YhdP"/>
    <property type="match status" value="1"/>
</dbReference>
<accession>A0ABT4XA89</accession>
<keyword evidence="1" id="KW-1133">Transmembrane helix</keyword>
<keyword evidence="4" id="KW-1185">Reference proteome</keyword>
<feature type="domain" description="YhdP central" evidence="2">
    <location>
        <begin position="1"/>
        <end position="1267"/>
    </location>
</feature>
<protein>
    <submittedName>
        <fullName evidence="3">YhdP family protein</fullName>
    </submittedName>
</protein>
<organism evidence="3 4">
    <name type="scientific">Pseudomonas aestuarii</name>
    <dbReference type="NCBI Taxonomy" id="3018340"/>
    <lineage>
        <taxon>Bacteria</taxon>
        <taxon>Pseudomonadati</taxon>
        <taxon>Pseudomonadota</taxon>
        <taxon>Gammaproteobacteria</taxon>
        <taxon>Pseudomonadales</taxon>
        <taxon>Pseudomonadaceae</taxon>
        <taxon>Pseudomonas</taxon>
    </lineage>
</organism>
<name>A0ABT4XA89_9PSED</name>
<dbReference type="RefSeq" id="WP_271346140.1">
    <property type="nucleotide sequence ID" value="NZ_JAQJZJ010000001.1"/>
</dbReference>
<dbReference type="PANTHER" id="PTHR38690">
    <property type="entry name" value="PROTEASE-RELATED"/>
    <property type="match status" value="1"/>
</dbReference>
<gene>
    <name evidence="3" type="ORF">PH586_02230</name>
</gene>
<dbReference type="Proteomes" id="UP001212042">
    <property type="component" value="Unassembled WGS sequence"/>
</dbReference>
<evidence type="ECO:0000256" key="1">
    <source>
        <dbReference type="SAM" id="Phobius"/>
    </source>
</evidence>
<sequence length="1277" mass="139074">MALLARLSVVALRWGLSLCALGLVLAALYVSLGRELVPWVAEYRLEAEDQATAALGMPLRIGRLEGRWQGFAPLLIAHDVQLGEGASALRLDQVRLVPDVLASLSARQPRLANLELEGLQFSLLQDEQGAWALKGLPQRSEPLALDVARVLRQLQAVNRVSLLNSQVTLEARELPAVTLTYVNLTLRNGASRQRLDARLLLPDGQPVALQLRTRMQAERWREMRAELYLSLPQSDWARWLPPSVTREWRLEQLQAGGEVWLDWADGALQRAVSRLHAPQVVGAYLEREAAQVQNLALNAYFERTAQGFELLLDDLALSQGETRWGEVQLGLSHRQDSAEVEEQWSLAADRLDLAPLLPLVEALAPLPDKAQAVLASLQPHGALRNIQVDYRPQAEGDKRLQFAANLEHIGFAAHEASPAAENISGSVAGDLGQGELRLAAENFSLHLATLFPQPWLYSQANARLTWQLDEQAFTLRSPYLQVVGEEGPVAGDFLIRLMFDPEAEDYMDLRVGLRNGDARYTEKYLPTRAPGFSPQLADWLKTAIRGGKVNEGYFQFQGSLNKGAADAARSISLFFAVEDAELAFQPGWPALREARGEVFIEDSGVRVRVAEARILDSRVRNAAADIPHAASGKTLRLLLNSELESSVGDALKILQDAPMGTAETFAGWRGEGPLSGRLKLDLPLHKGQASDVEVIVDFATEGARLQLTNPELELSQLKGAFRYDTASGLSAPDIRAQILGHAVRGKAMAEGSRGQARTQIEAHGQVPLSTLTAWLGVTEPLPVSGTLPYRLRLTLDGVDSQLRVDSNLQGVAVALPAPFGKSAGEESYADWRMTLSGAERRYWLEYADLASLAFAAPPGQLAEGRGELRLGDGPALLPAASGVRLRGQISELDWPAWQAALKPYVGVAREDAQQVFRDARLQIGRFHGFGSTVENLGVQLKRGAGAWLLNLDSALLKGRVDLPDVDATPIAVNLEYLRLPAAAAKDAVVEERADPLLGVDPRQIPAIDLHIDQVLQGAELLGAWSLKARPNATGVQFNDLDLDLKGLQLAGSAGWQGTAEASSSWYKGRLQGEDLADVLLAWDFAPTANSESFQLDVDGRWPGSPAWVSLKRFSGSMDATLRKGQFTEVQGPASALRVFGLLNFNSIGRRLRLDFSDLLDKGLSYDRVKGLLVASDGVYVTRIPITLTGPSSNLELDGTLNLADDLVDAKLRVTLPLSNNLPLAALIVGAPAIGGALFLVDKLLGDRVARFASVQYSVTGRWQDPQITFDKPFDTSR</sequence>
<dbReference type="EMBL" id="JAQJZJ010000001">
    <property type="protein sequence ID" value="MDA7085206.1"/>
    <property type="molecule type" value="Genomic_DNA"/>
</dbReference>
<keyword evidence="1" id="KW-0812">Transmembrane</keyword>
<comment type="caution">
    <text evidence="3">The sequence shown here is derived from an EMBL/GenBank/DDBJ whole genome shotgun (WGS) entry which is preliminary data.</text>
</comment>
<evidence type="ECO:0000313" key="4">
    <source>
        <dbReference type="Proteomes" id="UP001212042"/>
    </source>
</evidence>
<evidence type="ECO:0000259" key="2">
    <source>
        <dbReference type="Pfam" id="PF13116"/>
    </source>
</evidence>
<evidence type="ECO:0000313" key="3">
    <source>
        <dbReference type="EMBL" id="MDA7085206.1"/>
    </source>
</evidence>
<dbReference type="InterPro" id="IPR011836">
    <property type="entry name" value="YhdP"/>
</dbReference>
<dbReference type="NCBIfam" id="TIGR02099">
    <property type="entry name" value="YhdP family protein"/>
    <property type="match status" value="1"/>
</dbReference>
<reference evidence="3 4" key="1">
    <citation type="submission" date="2023-01" db="EMBL/GenBank/DDBJ databases">
        <title>Pseudomonas SA3-5T sp. nov., isolated from tidal flat sediment.</title>
        <authorList>
            <person name="Kim H.S."/>
            <person name="Kim J.-S."/>
            <person name="Suh M.K."/>
            <person name="Eom M.K."/>
            <person name="Lee J.-S."/>
        </authorList>
    </citation>
    <scope>NUCLEOTIDE SEQUENCE [LARGE SCALE GENOMIC DNA]</scope>
    <source>
        <strain evidence="3 4">SA3-5</strain>
    </source>
</reference>
<feature type="transmembrane region" description="Helical" evidence="1">
    <location>
        <begin position="1221"/>
        <end position="1240"/>
    </location>
</feature>
<dbReference type="PANTHER" id="PTHR38690:SF1">
    <property type="entry name" value="PROTEASE"/>
    <property type="match status" value="1"/>
</dbReference>
<keyword evidence="1" id="KW-0472">Membrane</keyword>
<dbReference type="InterPro" id="IPR025263">
    <property type="entry name" value="YhdP_central"/>
</dbReference>